<dbReference type="EMBL" id="QXFY01001401">
    <property type="protein sequence ID" value="KAE9318787.1"/>
    <property type="molecule type" value="Genomic_DNA"/>
</dbReference>
<evidence type="ECO:0000313" key="2">
    <source>
        <dbReference type="Proteomes" id="UP000486351"/>
    </source>
</evidence>
<comment type="caution">
    <text evidence="1">The sequence shown here is derived from an EMBL/GenBank/DDBJ whole genome shotgun (WGS) entry which is preliminary data.</text>
</comment>
<gene>
    <name evidence="1" type="ORF">PF008_g18424</name>
</gene>
<reference evidence="1 2" key="1">
    <citation type="submission" date="2018-09" db="EMBL/GenBank/DDBJ databases">
        <title>Genomic investigation of the strawberry pathogen Phytophthora fragariae indicates pathogenicity is determined by transcriptional variation in three key races.</title>
        <authorList>
            <person name="Adams T.M."/>
            <person name="Armitage A.D."/>
            <person name="Sobczyk M.K."/>
            <person name="Bates H.J."/>
            <person name="Dunwell J.M."/>
            <person name="Nellist C.F."/>
            <person name="Harrison R.J."/>
        </authorList>
    </citation>
    <scope>NUCLEOTIDE SEQUENCE [LARGE SCALE GENOMIC DNA]</scope>
    <source>
        <strain evidence="1 2">NOV-77</strain>
    </source>
</reference>
<organism evidence="1 2">
    <name type="scientific">Phytophthora fragariae</name>
    <dbReference type="NCBI Taxonomy" id="53985"/>
    <lineage>
        <taxon>Eukaryota</taxon>
        <taxon>Sar</taxon>
        <taxon>Stramenopiles</taxon>
        <taxon>Oomycota</taxon>
        <taxon>Peronosporomycetes</taxon>
        <taxon>Peronosporales</taxon>
        <taxon>Peronosporaceae</taxon>
        <taxon>Phytophthora</taxon>
    </lineage>
</organism>
<sequence>MSAAPEDVASLEADDLVVVLGMVRASIMEVAKVVVDESMEIVVTQKRVGQTTVRRAEPVSGAVNLDISR</sequence>
<proteinExistence type="predicted"/>
<name>A0A6G0R669_9STRA</name>
<evidence type="ECO:0000313" key="1">
    <source>
        <dbReference type="EMBL" id="KAE9318787.1"/>
    </source>
</evidence>
<dbReference type="Proteomes" id="UP000486351">
    <property type="component" value="Unassembled WGS sequence"/>
</dbReference>
<protein>
    <submittedName>
        <fullName evidence="1">Uncharacterized protein</fullName>
    </submittedName>
</protein>
<accession>A0A6G0R669</accession>
<dbReference type="AlphaFoldDB" id="A0A6G0R669"/>